<gene>
    <name evidence="1" type="ORF">JHL16_17370</name>
</gene>
<evidence type="ECO:0000313" key="2">
    <source>
        <dbReference type="Proteomes" id="UP000616151"/>
    </source>
</evidence>
<evidence type="ECO:0000313" key="1">
    <source>
        <dbReference type="EMBL" id="MBK1868126.1"/>
    </source>
</evidence>
<proteinExistence type="predicted"/>
<accession>A0ACC5R656</accession>
<protein>
    <submittedName>
        <fullName evidence="1">Invasion associated locus B family protein</fullName>
    </submittedName>
</protein>
<comment type="caution">
    <text evidence="1">The sequence shown here is derived from an EMBL/GenBank/DDBJ whole genome shotgun (WGS) entry which is preliminary data.</text>
</comment>
<dbReference type="EMBL" id="JAENHL010000007">
    <property type="protein sequence ID" value="MBK1868126.1"/>
    <property type="molecule type" value="Genomic_DNA"/>
</dbReference>
<organism evidence="1 2">
    <name type="scientific">Taklimakanibacter albus</name>
    <dbReference type="NCBI Taxonomy" id="2800327"/>
    <lineage>
        <taxon>Bacteria</taxon>
        <taxon>Pseudomonadati</taxon>
        <taxon>Pseudomonadota</taxon>
        <taxon>Alphaproteobacteria</taxon>
        <taxon>Hyphomicrobiales</taxon>
        <taxon>Aestuariivirgaceae</taxon>
        <taxon>Taklimakanibacter</taxon>
    </lineage>
</organism>
<dbReference type="Proteomes" id="UP000616151">
    <property type="component" value="Unassembled WGS sequence"/>
</dbReference>
<sequence>MRLIIPIACVAVIAAASLGLAAGYMTGQFPQTATADQTATLAPGDLKTGAEPEAAATAGPDVKVADTQAAAKKGAPQQFGAWVVSCAEVPEGAPKNCVARLAIRDKNRDVTVINWLIGYNKDRQLLMEITTPSDVLIEPGLKMTIGEGAAQSFTYLSCAPAGCVTRIRPEAQMLDDLRQAKNVKLTIETPAGKAITFTIQVSGIAESLDELARP</sequence>
<reference evidence="1" key="1">
    <citation type="submission" date="2021-01" db="EMBL/GenBank/DDBJ databases">
        <authorList>
            <person name="Sun Q."/>
        </authorList>
    </citation>
    <scope>NUCLEOTIDE SEQUENCE</scope>
    <source>
        <strain evidence="1">YIM B02566</strain>
    </source>
</reference>
<keyword evidence="2" id="KW-1185">Reference proteome</keyword>
<name>A0ACC5R656_9HYPH</name>